<dbReference type="GO" id="GO:0005783">
    <property type="term" value="C:endoplasmic reticulum"/>
    <property type="evidence" value="ECO:0007669"/>
    <property type="project" value="TreeGrafter"/>
</dbReference>
<evidence type="ECO:0000256" key="4">
    <source>
        <dbReference type="RuleBase" id="RU000363"/>
    </source>
</evidence>
<dbReference type="PANTHER" id="PTHR44169">
    <property type="entry name" value="NADPH-DEPENDENT 1-ACYLDIHYDROXYACETONE PHOSPHATE REDUCTASE"/>
    <property type="match status" value="1"/>
</dbReference>
<dbReference type="Proteomes" id="UP000799766">
    <property type="component" value="Unassembled WGS sequence"/>
</dbReference>
<evidence type="ECO:0000256" key="3">
    <source>
        <dbReference type="ARBA" id="ARBA00023002"/>
    </source>
</evidence>
<dbReference type="SUPFAM" id="SSF51735">
    <property type="entry name" value="NAD(P)-binding Rossmann-fold domains"/>
    <property type="match status" value="1"/>
</dbReference>
<name>A0A6A6P3H5_9PEZI</name>
<reference evidence="6" key="1">
    <citation type="journal article" date="2020" name="Stud. Mycol.">
        <title>101 Dothideomycetes genomes: a test case for predicting lifestyles and emergence of pathogens.</title>
        <authorList>
            <person name="Haridas S."/>
            <person name="Albert R."/>
            <person name="Binder M."/>
            <person name="Bloem J."/>
            <person name="Labutti K."/>
            <person name="Salamov A."/>
            <person name="Andreopoulos B."/>
            <person name="Baker S."/>
            <person name="Barry K."/>
            <person name="Bills G."/>
            <person name="Bluhm B."/>
            <person name="Cannon C."/>
            <person name="Castanera R."/>
            <person name="Culley D."/>
            <person name="Daum C."/>
            <person name="Ezra D."/>
            <person name="Gonzalez J."/>
            <person name="Henrissat B."/>
            <person name="Kuo A."/>
            <person name="Liang C."/>
            <person name="Lipzen A."/>
            <person name="Lutzoni F."/>
            <person name="Magnuson J."/>
            <person name="Mondo S."/>
            <person name="Nolan M."/>
            <person name="Ohm R."/>
            <person name="Pangilinan J."/>
            <person name="Park H.-J."/>
            <person name="Ramirez L."/>
            <person name="Alfaro M."/>
            <person name="Sun H."/>
            <person name="Tritt A."/>
            <person name="Yoshinaga Y."/>
            <person name="Zwiers L.-H."/>
            <person name="Turgeon B."/>
            <person name="Goodwin S."/>
            <person name="Spatafora J."/>
            <person name="Crous P."/>
            <person name="Grigoriev I."/>
        </authorList>
    </citation>
    <scope>NUCLEOTIDE SEQUENCE</scope>
    <source>
        <strain evidence="6">ATCC 16933</strain>
    </source>
</reference>
<dbReference type="PRINTS" id="PR00080">
    <property type="entry name" value="SDRFAMILY"/>
</dbReference>
<dbReference type="EMBL" id="MU001678">
    <property type="protein sequence ID" value="KAF2458439.1"/>
    <property type="molecule type" value="Genomic_DNA"/>
</dbReference>
<dbReference type="PANTHER" id="PTHR44169:SF6">
    <property type="entry name" value="NADPH-DEPENDENT 1-ACYLDIHYDROXYACETONE PHOSPHATE REDUCTASE"/>
    <property type="match status" value="1"/>
</dbReference>
<evidence type="ECO:0000256" key="2">
    <source>
        <dbReference type="ARBA" id="ARBA00022857"/>
    </source>
</evidence>
<evidence type="ECO:0000313" key="6">
    <source>
        <dbReference type="EMBL" id="KAF2458439.1"/>
    </source>
</evidence>
<gene>
    <name evidence="6" type="ORF">BDY21DRAFT_385451</name>
</gene>
<feature type="compositionally biased region" description="Basic and acidic residues" evidence="5">
    <location>
        <begin position="266"/>
        <end position="279"/>
    </location>
</feature>
<organism evidence="6 7">
    <name type="scientific">Lineolata rhizophorae</name>
    <dbReference type="NCBI Taxonomy" id="578093"/>
    <lineage>
        <taxon>Eukaryota</taxon>
        <taxon>Fungi</taxon>
        <taxon>Dikarya</taxon>
        <taxon>Ascomycota</taxon>
        <taxon>Pezizomycotina</taxon>
        <taxon>Dothideomycetes</taxon>
        <taxon>Dothideomycetes incertae sedis</taxon>
        <taxon>Lineolatales</taxon>
        <taxon>Lineolataceae</taxon>
        <taxon>Lineolata</taxon>
    </lineage>
</organism>
<evidence type="ECO:0000256" key="1">
    <source>
        <dbReference type="ARBA" id="ARBA00006484"/>
    </source>
</evidence>
<dbReference type="InterPro" id="IPR020904">
    <property type="entry name" value="Sc_DH/Rdtase_CS"/>
</dbReference>
<evidence type="ECO:0000256" key="5">
    <source>
        <dbReference type="SAM" id="MobiDB-lite"/>
    </source>
</evidence>
<dbReference type="GO" id="GO:0005811">
    <property type="term" value="C:lipid droplet"/>
    <property type="evidence" value="ECO:0007669"/>
    <property type="project" value="TreeGrafter"/>
</dbReference>
<dbReference type="GO" id="GO:0019433">
    <property type="term" value="P:triglyceride catabolic process"/>
    <property type="evidence" value="ECO:0007669"/>
    <property type="project" value="TreeGrafter"/>
</dbReference>
<sequence>MSPGRSPKSVLITGCSKGGIGDALAQEFKSRGLRVFATARNPAKIEHLKELGCDTLLLDVTSQQSIDAAVKSVSDATLGTLDILVNNAGAMSTISIVDANIDDVKRVFDTNFWSVVMMSKAFLPLLIATSGILANVSSISPITCSPFQGYYSCSKAALRALSDTMCLELKPFGVRVVSLVTGSVTSHLIENGAKDALVVPEGSYYAPLADWLNGRKAQSQAMGKVRAISAEKYARQTANDLLKKNPKWISRRGGFIKNRPTGRHYGLDKLEAPKTKNEESAAATAELAG</sequence>
<feature type="region of interest" description="Disordered" evidence="5">
    <location>
        <begin position="266"/>
        <end position="289"/>
    </location>
</feature>
<dbReference type="AlphaFoldDB" id="A0A6A6P3H5"/>
<dbReference type="PRINTS" id="PR00081">
    <property type="entry name" value="GDHRDH"/>
</dbReference>
<comment type="similarity">
    <text evidence="1 4">Belongs to the short-chain dehydrogenases/reductases (SDR) family.</text>
</comment>
<dbReference type="GO" id="GO:0006654">
    <property type="term" value="P:phosphatidic acid biosynthetic process"/>
    <property type="evidence" value="ECO:0007669"/>
    <property type="project" value="TreeGrafter"/>
</dbReference>
<keyword evidence="2" id="KW-0521">NADP</keyword>
<evidence type="ECO:0000313" key="7">
    <source>
        <dbReference type="Proteomes" id="UP000799766"/>
    </source>
</evidence>
<dbReference type="InterPro" id="IPR036291">
    <property type="entry name" value="NAD(P)-bd_dom_sf"/>
</dbReference>
<proteinExistence type="inferred from homology"/>
<dbReference type="GO" id="GO:0000140">
    <property type="term" value="F:acylglycerone-phosphate reductase (NADP+) activity"/>
    <property type="evidence" value="ECO:0007669"/>
    <property type="project" value="TreeGrafter"/>
</dbReference>
<accession>A0A6A6P3H5</accession>
<dbReference type="Gene3D" id="3.40.50.720">
    <property type="entry name" value="NAD(P)-binding Rossmann-like Domain"/>
    <property type="match status" value="1"/>
</dbReference>
<dbReference type="CDD" id="cd05374">
    <property type="entry name" value="17beta-HSD-like_SDR_c"/>
    <property type="match status" value="1"/>
</dbReference>
<dbReference type="GO" id="GO:0004806">
    <property type="term" value="F:triacylglycerol lipase activity"/>
    <property type="evidence" value="ECO:0007669"/>
    <property type="project" value="TreeGrafter"/>
</dbReference>
<dbReference type="OrthoDB" id="2102561at2759"/>
<protein>
    <submittedName>
        <fullName evidence="6">Uncharacterized protein</fullName>
    </submittedName>
</protein>
<keyword evidence="3" id="KW-0560">Oxidoreductase</keyword>
<dbReference type="InterPro" id="IPR002347">
    <property type="entry name" value="SDR_fam"/>
</dbReference>
<dbReference type="Pfam" id="PF00106">
    <property type="entry name" value="adh_short"/>
    <property type="match status" value="1"/>
</dbReference>
<dbReference type="PROSITE" id="PS00061">
    <property type="entry name" value="ADH_SHORT"/>
    <property type="match status" value="1"/>
</dbReference>
<keyword evidence="7" id="KW-1185">Reference proteome</keyword>